<feature type="signal peptide" evidence="1">
    <location>
        <begin position="1"/>
        <end position="22"/>
    </location>
</feature>
<dbReference type="Proteomes" id="UP000324767">
    <property type="component" value="Unassembled WGS sequence"/>
</dbReference>
<reference evidence="2 3" key="1">
    <citation type="submission" date="2019-09" db="EMBL/GenBank/DDBJ databases">
        <title>The hologenome of the rock-dwelling lichen Lasallia pustulata.</title>
        <authorList>
            <person name="Greshake Tzovaras B."/>
            <person name="Segers F."/>
            <person name="Bicker A."/>
            <person name="Dal Grande F."/>
            <person name="Otte J."/>
            <person name="Hankeln T."/>
            <person name="Schmitt I."/>
            <person name="Ebersberger I."/>
        </authorList>
    </citation>
    <scope>NUCLEOTIDE SEQUENCE [LARGE SCALE GENOMIC DNA]</scope>
    <source>
        <strain evidence="2">A1-1</strain>
    </source>
</reference>
<feature type="chain" id="PRO_5024431298" evidence="1">
    <location>
        <begin position="23"/>
        <end position="217"/>
    </location>
</feature>
<evidence type="ECO:0000313" key="2">
    <source>
        <dbReference type="EMBL" id="KAA6408995.1"/>
    </source>
</evidence>
<dbReference type="EMBL" id="VXIT01000012">
    <property type="protein sequence ID" value="KAA6408995.1"/>
    <property type="molecule type" value="Genomic_DNA"/>
</dbReference>
<organism evidence="2 3">
    <name type="scientific">Lasallia pustulata</name>
    <dbReference type="NCBI Taxonomy" id="136370"/>
    <lineage>
        <taxon>Eukaryota</taxon>
        <taxon>Fungi</taxon>
        <taxon>Dikarya</taxon>
        <taxon>Ascomycota</taxon>
        <taxon>Pezizomycotina</taxon>
        <taxon>Lecanoromycetes</taxon>
        <taxon>OSLEUM clade</taxon>
        <taxon>Umbilicariomycetidae</taxon>
        <taxon>Umbilicariales</taxon>
        <taxon>Umbilicariaceae</taxon>
        <taxon>Lasallia</taxon>
    </lineage>
</organism>
<keyword evidence="1" id="KW-0732">Signal</keyword>
<protein>
    <submittedName>
        <fullName evidence="2">Uncharacterized protein</fullName>
    </submittedName>
</protein>
<accession>A0A5M8PI62</accession>
<comment type="caution">
    <text evidence="2">The sequence shown here is derived from an EMBL/GenBank/DDBJ whole genome shotgun (WGS) entry which is preliminary data.</text>
</comment>
<proteinExistence type="predicted"/>
<evidence type="ECO:0000313" key="3">
    <source>
        <dbReference type="Proteomes" id="UP000324767"/>
    </source>
</evidence>
<dbReference type="AlphaFoldDB" id="A0A5M8PI62"/>
<gene>
    <name evidence="2" type="ORF">FRX48_07339</name>
</gene>
<sequence>MRGIAGLPLVMALAQLLHLSLATPTLQTSTSPLLDRSQYCFNAPGTRAGTLLSRRALGGIPPGPIPPPVGAHPISHGNSPNELIIWCQAKSRTYVSATWQSPLIDVSWSTAQSVLAVAIAMVHQHLAAGDGPLVKGAFQYGIKNAQVQAANSNNHQLTWGVLGAALAALTGYFTYLQTNVGVPPGRVHFSVMDGENEIGQGFFDNEAPPSAAPPSGS</sequence>
<name>A0A5M8PI62_9LECA</name>
<evidence type="ECO:0000256" key="1">
    <source>
        <dbReference type="SAM" id="SignalP"/>
    </source>
</evidence>